<dbReference type="FunFam" id="3.10.280.10:FF:000002">
    <property type="entry name" value="Mitochondrial glycoprotein family protein"/>
    <property type="match status" value="1"/>
</dbReference>
<dbReference type="EMBL" id="JBJXBP010000004">
    <property type="protein sequence ID" value="KAL3834019.1"/>
    <property type="molecule type" value="Genomic_DNA"/>
</dbReference>
<comment type="caution">
    <text evidence="2">The sequence shown here is derived from an EMBL/GenBank/DDBJ whole genome shotgun (WGS) entry which is preliminary data.</text>
</comment>
<dbReference type="SUPFAM" id="SSF54529">
    <property type="entry name" value="Mitochondrial glycoprotein MAM33-like"/>
    <property type="match status" value="1"/>
</dbReference>
<reference evidence="2 3" key="1">
    <citation type="submission" date="2024-12" db="EMBL/GenBank/DDBJ databases">
        <title>The unique morphological basis and parallel evolutionary history of personate flowers in Penstemon.</title>
        <authorList>
            <person name="Depatie T.H."/>
            <person name="Wessinger C.A."/>
        </authorList>
    </citation>
    <scope>NUCLEOTIDE SEQUENCE [LARGE SCALE GENOMIC DNA]</scope>
    <source>
        <strain evidence="2">WTNN_2</strain>
        <tissue evidence="2">Leaf</tissue>
    </source>
</reference>
<sequence>MALNLAIRRAASRVVPLAVRTSAGSQSSVHRQSAALLSTYANNCSRNLLPRTIPSFLHRYSTKPASNKKPSSDEKLLRVIEDEIQCAVESQEADQGEEVPQGFPFEIEDTPGQSTITLKREYQGETINVEVHMPDLVTGDENENDNDNDNDEEGEEKANQSSIPLIVKISKKSGPSLEFGCSAYPDEIAIESLSVKNPENTEDDIAYEGPDFQDLDENLQKAFHKYLEVRGIKPSTTNFLHGYMVDKDSREYVTWLKNLQKFVQA</sequence>
<dbReference type="InterPro" id="IPR003428">
    <property type="entry name" value="MAM33"/>
</dbReference>
<feature type="compositionally biased region" description="Acidic residues" evidence="1">
    <location>
        <begin position="138"/>
        <end position="155"/>
    </location>
</feature>
<feature type="region of interest" description="Disordered" evidence="1">
    <location>
        <begin position="135"/>
        <end position="161"/>
    </location>
</feature>
<name>A0ABD3TAR0_9LAMI</name>
<accession>A0ABD3TAR0</accession>
<proteinExistence type="predicted"/>
<protein>
    <recommendedName>
        <fullName evidence="4">Mitochondrial glycoprotein</fullName>
    </recommendedName>
</protein>
<dbReference type="Gene3D" id="3.10.280.10">
    <property type="entry name" value="Mitochondrial glycoprotein"/>
    <property type="match status" value="1"/>
</dbReference>
<gene>
    <name evidence="2" type="ORF">ACJIZ3_008755</name>
</gene>
<keyword evidence="3" id="KW-1185">Reference proteome</keyword>
<evidence type="ECO:0000256" key="1">
    <source>
        <dbReference type="SAM" id="MobiDB-lite"/>
    </source>
</evidence>
<dbReference type="Pfam" id="PF02330">
    <property type="entry name" value="MAM33"/>
    <property type="match status" value="1"/>
</dbReference>
<evidence type="ECO:0008006" key="4">
    <source>
        <dbReference type="Google" id="ProtNLM"/>
    </source>
</evidence>
<organism evidence="2 3">
    <name type="scientific">Penstemon smallii</name>
    <dbReference type="NCBI Taxonomy" id="265156"/>
    <lineage>
        <taxon>Eukaryota</taxon>
        <taxon>Viridiplantae</taxon>
        <taxon>Streptophyta</taxon>
        <taxon>Embryophyta</taxon>
        <taxon>Tracheophyta</taxon>
        <taxon>Spermatophyta</taxon>
        <taxon>Magnoliopsida</taxon>
        <taxon>eudicotyledons</taxon>
        <taxon>Gunneridae</taxon>
        <taxon>Pentapetalae</taxon>
        <taxon>asterids</taxon>
        <taxon>lamiids</taxon>
        <taxon>Lamiales</taxon>
        <taxon>Plantaginaceae</taxon>
        <taxon>Cheloneae</taxon>
        <taxon>Penstemon</taxon>
    </lineage>
</organism>
<evidence type="ECO:0000313" key="3">
    <source>
        <dbReference type="Proteomes" id="UP001634393"/>
    </source>
</evidence>
<dbReference type="PANTHER" id="PTHR10826">
    <property type="entry name" value="COMPLEMENT COMPONENT 1"/>
    <property type="match status" value="1"/>
</dbReference>
<dbReference type="AlphaFoldDB" id="A0ABD3TAR0"/>
<evidence type="ECO:0000313" key="2">
    <source>
        <dbReference type="EMBL" id="KAL3834019.1"/>
    </source>
</evidence>
<dbReference type="Proteomes" id="UP001634393">
    <property type="component" value="Unassembled WGS sequence"/>
</dbReference>
<dbReference type="InterPro" id="IPR036561">
    <property type="entry name" value="MAM33_sf"/>
</dbReference>
<dbReference type="PANTHER" id="PTHR10826:SF41">
    <property type="entry name" value="MITOCHONDRIAL GLYCOPROTEIN FAMILY PROTEIN"/>
    <property type="match status" value="1"/>
</dbReference>